<dbReference type="InterPro" id="IPR036688">
    <property type="entry name" value="MoeA_C_domain_IV_sf"/>
</dbReference>
<dbReference type="Proteomes" id="UP000019754">
    <property type="component" value="Unassembled WGS sequence"/>
</dbReference>
<dbReference type="InterPro" id="IPR036425">
    <property type="entry name" value="MoaB/Mog-like_dom_sf"/>
</dbReference>
<evidence type="ECO:0000259" key="9">
    <source>
        <dbReference type="SMART" id="SM00852"/>
    </source>
</evidence>
<dbReference type="InterPro" id="IPR001453">
    <property type="entry name" value="MoaB/Mog_dom"/>
</dbReference>
<dbReference type="UniPathway" id="UPA00344"/>
<dbReference type="CDD" id="cd00887">
    <property type="entry name" value="MoeA"/>
    <property type="match status" value="1"/>
</dbReference>
<sequence>MSAAGTDRPSGTSAPERTPLSEHVADAVALLAAVRRSERIRVGHEAVGRVSAADRRAAVDVPGHDNSQMDGYAVATADLGERAGTAGAPAAGLTMPLGPTIAAGDPPADHRPGTAAPIMTGAPIPRGADAVIPVEESEAGRFAGEQHGAPAHTVTLRPATTEPGRYVRRRGSDTHHGDVILREGQVLTPARIAHLAACGVTDVEVIAPVRTIVLSTGSEVTAAPADPAAPTAPDAAGSAATHLPDGATFDANGPGLAAALTAAGAQVVHVGSVPDDAEQLLATLRHLVTTHDAELIVTSGGVSMGAFEVVRHAASRSGVTLTFTSVAMQPGGPQGIGTLDLPADSPEAPDAPDGHGAPGRRIPWLAFPGNPVSALLSCELIARPALGAPDRLRLRLPVQLDADEPSPPALAQYRRARVLPSGQVRLAGGPSSHLIGGLAQADALVLVPVGTDTLRDGDLVETILLPGGER</sequence>
<dbReference type="Gene3D" id="3.90.105.10">
    <property type="entry name" value="Molybdopterin biosynthesis moea protein, domain 2"/>
    <property type="match status" value="1"/>
</dbReference>
<keyword evidence="7" id="KW-0808">Transferase</keyword>
<proteinExistence type="inferred from homology"/>
<organism evidence="10 11">
    <name type="scientific">Brachybacterium muris UCD-AY4</name>
    <dbReference type="NCBI Taxonomy" id="1249481"/>
    <lineage>
        <taxon>Bacteria</taxon>
        <taxon>Bacillati</taxon>
        <taxon>Actinomycetota</taxon>
        <taxon>Actinomycetes</taxon>
        <taxon>Micrococcales</taxon>
        <taxon>Dermabacteraceae</taxon>
        <taxon>Brachybacterium</taxon>
    </lineage>
</organism>
<comment type="catalytic activity">
    <reaction evidence="6">
        <text>adenylyl-molybdopterin + molybdate = Mo-molybdopterin + AMP + H(+)</text>
        <dbReference type="Rhea" id="RHEA:35047"/>
        <dbReference type="ChEBI" id="CHEBI:15378"/>
        <dbReference type="ChEBI" id="CHEBI:36264"/>
        <dbReference type="ChEBI" id="CHEBI:62727"/>
        <dbReference type="ChEBI" id="CHEBI:71302"/>
        <dbReference type="ChEBI" id="CHEBI:456215"/>
        <dbReference type="EC" id="2.10.1.1"/>
    </reaction>
</comment>
<dbReference type="AlphaFoldDB" id="A0A022L0F5"/>
<dbReference type="SMART" id="SM00852">
    <property type="entry name" value="MoCF_biosynth"/>
    <property type="match status" value="1"/>
</dbReference>
<gene>
    <name evidence="10" type="ORF">D641_0102810</name>
</gene>
<dbReference type="Pfam" id="PF00994">
    <property type="entry name" value="MoCF_biosynth"/>
    <property type="match status" value="1"/>
</dbReference>
<dbReference type="SUPFAM" id="SSF53218">
    <property type="entry name" value="Molybdenum cofactor biosynthesis proteins"/>
    <property type="match status" value="1"/>
</dbReference>
<evidence type="ECO:0000256" key="1">
    <source>
        <dbReference type="ARBA" id="ARBA00002901"/>
    </source>
</evidence>
<keyword evidence="11" id="KW-1185">Reference proteome</keyword>
<accession>A0A022L0F5</accession>
<feature type="domain" description="MoaB/Mog" evidence="9">
    <location>
        <begin position="212"/>
        <end position="388"/>
    </location>
</feature>
<dbReference type="Pfam" id="PF03453">
    <property type="entry name" value="MoeA_N"/>
    <property type="match status" value="1"/>
</dbReference>
<evidence type="ECO:0000256" key="6">
    <source>
        <dbReference type="ARBA" id="ARBA00047317"/>
    </source>
</evidence>
<dbReference type="Gene3D" id="3.40.980.10">
    <property type="entry name" value="MoaB/Mog-like domain"/>
    <property type="match status" value="1"/>
</dbReference>
<dbReference type="InterPro" id="IPR036135">
    <property type="entry name" value="MoeA_linker/N_sf"/>
</dbReference>
<evidence type="ECO:0000256" key="4">
    <source>
        <dbReference type="ARBA" id="ARBA00022505"/>
    </source>
</evidence>
<dbReference type="SUPFAM" id="SSF63867">
    <property type="entry name" value="MoeA C-terminal domain-like"/>
    <property type="match status" value="1"/>
</dbReference>
<protein>
    <recommendedName>
        <fullName evidence="7">Molybdopterin molybdenumtransferase</fullName>
        <ecNumber evidence="7">2.10.1.1</ecNumber>
    </recommendedName>
</protein>
<dbReference type="Gene3D" id="2.40.340.10">
    <property type="entry name" value="MoeA, C-terminal, domain IV"/>
    <property type="match status" value="1"/>
</dbReference>
<evidence type="ECO:0000256" key="2">
    <source>
        <dbReference type="ARBA" id="ARBA00005046"/>
    </source>
</evidence>
<dbReference type="EC" id="2.10.1.1" evidence="7"/>
<dbReference type="OrthoDB" id="9804758at2"/>
<comment type="function">
    <text evidence="1 7">Catalyzes the insertion of molybdate into adenylated molybdopterin with the concomitant release of AMP.</text>
</comment>
<name>A0A022L0F5_9MICO</name>
<dbReference type="PANTHER" id="PTHR10192:SF5">
    <property type="entry name" value="GEPHYRIN"/>
    <property type="match status" value="1"/>
</dbReference>
<evidence type="ECO:0000313" key="11">
    <source>
        <dbReference type="Proteomes" id="UP000019754"/>
    </source>
</evidence>
<keyword evidence="5 7" id="KW-0501">Molybdenum cofactor biosynthesis</keyword>
<evidence type="ECO:0000256" key="8">
    <source>
        <dbReference type="SAM" id="MobiDB-lite"/>
    </source>
</evidence>
<comment type="similarity">
    <text evidence="3 7">Belongs to the MoeA family.</text>
</comment>
<comment type="cofactor">
    <cofactor evidence="7">
        <name>Mg(2+)</name>
        <dbReference type="ChEBI" id="CHEBI:18420"/>
    </cofactor>
</comment>
<dbReference type="PANTHER" id="PTHR10192">
    <property type="entry name" value="MOLYBDOPTERIN BIOSYNTHESIS PROTEIN"/>
    <property type="match status" value="1"/>
</dbReference>
<keyword evidence="7" id="KW-0479">Metal-binding</keyword>
<dbReference type="Pfam" id="PF03454">
    <property type="entry name" value="MoeA_C"/>
    <property type="match status" value="1"/>
</dbReference>
<dbReference type="InterPro" id="IPR038987">
    <property type="entry name" value="MoeA-like"/>
</dbReference>
<dbReference type="GO" id="GO:0006777">
    <property type="term" value="P:Mo-molybdopterin cofactor biosynthetic process"/>
    <property type="evidence" value="ECO:0007669"/>
    <property type="project" value="UniProtKB-UniRule"/>
</dbReference>
<comment type="caution">
    <text evidence="10">The sequence shown here is derived from an EMBL/GenBank/DDBJ whole genome shotgun (WGS) entry which is preliminary data.</text>
</comment>
<evidence type="ECO:0000313" key="10">
    <source>
        <dbReference type="EMBL" id="EYT50756.1"/>
    </source>
</evidence>
<dbReference type="RefSeq" id="WP_017822279.1">
    <property type="nucleotide sequence ID" value="NZ_AORC01000003.1"/>
</dbReference>
<dbReference type="GO" id="GO:0046872">
    <property type="term" value="F:metal ion binding"/>
    <property type="evidence" value="ECO:0007669"/>
    <property type="project" value="UniProtKB-UniRule"/>
</dbReference>
<dbReference type="Gene3D" id="2.170.190.11">
    <property type="entry name" value="Molybdopterin biosynthesis moea protein, domain 3"/>
    <property type="match status" value="1"/>
</dbReference>
<keyword evidence="7" id="KW-0460">Magnesium</keyword>
<dbReference type="STRING" id="1249481.D641_0102810"/>
<comment type="pathway">
    <text evidence="2 7">Cofactor biosynthesis; molybdopterin biosynthesis.</text>
</comment>
<dbReference type="GO" id="GO:0061599">
    <property type="term" value="F:molybdopterin molybdotransferase activity"/>
    <property type="evidence" value="ECO:0007669"/>
    <property type="project" value="UniProtKB-UniRule"/>
</dbReference>
<reference evidence="10 11" key="1">
    <citation type="journal article" date="2013" name="Genome Announc.">
        <title>Draft genome sequence of an Actinobacterium, Brachybacterium muris strain UCD-AY4.</title>
        <authorList>
            <person name="Lo J.R."/>
            <person name="Lang J.M."/>
            <person name="Darling A.E."/>
            <person name="Eisen J.A."/>
            <person name="Coil D.A."/>
        </authorList>
    </citation>
    <scope>NUCLEOTIDE SEQUENCE [LARGE SCALE GENOMIC DNA]</scope>
    <source>
        <strain evidence="10 11">UCD-AY4</strain>
    </source>
</reference>
<dbReference type="InterPro" id="IPR005110">
    <property type="entry name" value="MoeA_linker/N"/>
</dbReference>
<evidence type="ECO:0000256" key="7">
    <source>
        <dbReference type="RuleBase" id="RU365090"/>
    </source>
</evidence>
<feature type="region of interest" description="Disordered" evidence="8">
    <location>
        <begin position="1"/>
        <end position="21"/>
    </location>
</feature>
<dbReference type="EMBL" id="AORC01000003">
    <property type="protein sequence ID" value="EYT50756.1"/>
    <property type="molecule type" value="Genomic_DNA"/>
</dbReference>
<evidence type="ECO:0000256" key="3">
    <source>
        <dbReference type="ARBA" id="ARBA00010763"/>
    </source>
</evidence>
<keyword evidence="4 7" id="KW-0500">Molybdenum</keyword>
<dbReference type="GO" id="GO:0005829">
    <property type="term" value="C:cytosol"/>
    <property type="evidence" value="ECO:0007669"/>
    <property type="project" value="TreeGrafter"/>
</dbReference>
<dbReference type="HOGENOM" id="CLU_010186_7_0_11"/>
<dbReference type="InterPro" id="IPR005111">
    <property type="entry name" value="MoeA_C_domain_IV"/>
</dbReference>
<evidence type="ECO:0000256" key="5">
    <source>
        <dbReference type="ARBA" id="ARBA00023150"/>
    </source>
</evidence>
<dbReference type="SUPFAM" id="SSF63882">
    <property type="entry name" value="MoeA N-terminal region -like"/>
    <property type="match status" value="1"/>
</dbReference>